<dbReference type="InterPro" id="IPR051119">
    <property type="entry name" value="Nematode_SR-like"/>
</dbReference>
<feature type="transmembrane region" description="Helical" evidence="6">
    <location>
        <begin position="43"/>
        <end position="65"/>
    </location>
</feature>
<evidence type="ECO:0000256" key="2">
    <source>
        <dbReference type="ARBA" id="ARBA00005692"/>
    </source>
</evidence>
<name>A0AAV5UKR4_9BILA</name>
<sequence>MLSFWDVVFFVQYVYIALILSLYILEVYIILQQERNRSQFRTPFYKLFIIGAILDINFELLATVIHRIPMSPIMNGAFAQYEPTLAMTLVYACAYYMPAAQEYLNIFIAFNRLTAIVFNAHHNKIWAYLTPASILFTLSVPLVSVWYLFLCPIVSIPVVDDGNQTYYIMTADVANNFPGISPPLRTAILIIGGASICLVLYTTTALWMRYVPGLTKIDVDKRLFYFGATLFVFNIPCAALQITLFLLGPTIENLFFAYKCLPFLVDVKSLLPPILLFVYNKSIRHKCYEMFGMKQRVQEKSVSRTVGSRVQV</sequence>
<dbReference type="Pfam" id="PF02118">
    <property type="entry name" value="Srg"/>
    <property type="match status" value="1"/>
</dbReference>
<feature type="transmembrane region" description="Helical" evidence="6">
    <location>
        <begin position="85"/>
        <end position="104"/>
    </location>
</feature>
<evidence type="ECO:0000256" key="3">
    <source>
        <dbReference type="ARBA" id="ARBA00022692"/>
    </source>
</evidence>
<dbReference type="PANTHER" id="PTHR31627:SF42">
    <property type="entry name" value="G_PROTEIN_RECEP_F1_2 DOMAIN-CONTAINING PROTEIN-RELATED"/>
    <property type="match status" value="1"/>
</dbReference>
<gene>
    <name evidence="7" type="ORF">PENTCL1PPCAC_29768</name>
</gene>
<evidence type="ECO:0000313" key="7">
    <source>
        <dbReference type="EMBL" id="GMT07594.1"/>
    </source>
</evidence>
<proteinExistence type="inferred from homology"/>
<comment type="subcellular location">
    <subcellularLocation>
        <location evidence="1">Membrane</location>
        <topology evidence="1">Multi-pass membrane protein</topology>
    </subcellularLocation>
</comment>
<dbReference type="AlphaFoldDB" id="A0AAV5UKR4"/>
<dbReference type="GO" id="GO:0016020">
    <property type="term" value="C:membrane"/>
    <property type="evidence" value="ECO:0007669"/>
    <property type="project" value="UniProtKB-SubCell"/>
</dbReference>
<evidence type="ECO:0000256" key="4">
    <source>
        <dbReference type="ARBA" id="ARBA00022989"/>
    </source>
</evidence>
<dbReference type="SUPFAM" id="SSF81321">
    <property type="entry name" value="Family A G protein-coupled receptor-like"/>
    <property type="match status" value="1"/>
</dbReference>
<evidence type="ECO:0000313" key="8">
    <source>
        <dbReference type="Proteomes" id="UP001432027"/>
    </source>
</evidence>
<dbReference type="PRINTS" id="PR00698">
    <property type="entry name" value="TMPROTEINSRG"/>
</dbReference>
<evidence type="ECO:0000256" key="6">
    <source>
        <dbReference type="RuleBase" id="RU280813"/>
    </source>
</evidence>
<evidence type="ECO:0000256" key="5">
    <source>
        <dbReference type="ARBA" id="ARBA00023136"/>
    </source>
</evidence>
<feature type="transmembrane region" description="Helical" evidence="6">
    <location>
        <begin position="223"/>
        <end position="244"/>
    </location>
</feature>
<feature type="transmembrane region" description="Helical" evidence="6">
    <location>
        <begin position="12"/>
        <end position="31"/>
    </location>
</feature>
<comment type="caution">
    <text evidence="7">The sequence shown here is derived from an EMBL/GenBank/DDBJ whole genome shotgun (WGS) entry which is preliminary data.</text>
</comment>
<accession>A0AAV5UKR4</accession>
<reference evidence="7" key="1">
    <citation type="submission" date="2023-10" db="EMBL/GenBank/DDBJ databases">
        <title>Genome assembly of Pristionchus species.</title>
        <authorList>
            <person name="Yoshida K."/>
            <person name="Sommer R.J."/>
        </authorList>
    </citation>
    <scope>NUCLEOTIDE SEQUENCE</scope>
    <source>
        <strain evidence="7">RS0144</strain>
    </source>
</reference>
<protein>
    <recommendedName>
        <fullName evidence="6">Serpentine receptor class gamma</fullName>
    </recommendedName>
</protein>
<dbReference type="InterPro" id="IPR000609">
    <property type="entry name" value="7TM_GPCR_serpentine_rcpt_Srg"/>
</dbReference>
<evidence type="ECO:0000256" key="1">
    <source>
        <dbReference type="ARBA" id="ARBA00004141"/>
    </source>
</evidence>
<comment type="similarity">
    <text evidence="2 6">Belongs to the nematode receptor-like protein srg family.</text>
</comment>
<keyword evidence="8" id="KW-1185">Reference proteome</keyword>
<dbReference type="GO" id="GO:0004888">
    <property type="term" value="F:transmembrane signaling receptor activity"/>
    <property type="evidence" value="ECO:0007669"/>
    <property type="project" value="InterPro"/>
</dbReference>
<dbReference type="GO" id="GO:0007606">
    <property type="term" value="P:sensory perception of chemical stimulus"/>
    <property type="evidence" value="ECO:0007669"/>
    <property type="project" value="UniProtKB-UniRule"/>
</dbReference>
<dbReference type="Proteomes" id="UP001432027">
    <property type="component" value="Unassembled WGS sequence"/>
</dbReference>
<keyword evidence="5 6" id="KW-0472">Membrane</keyword>
<feature type="transmembrane region" description="Helical" evidence="6">
    <location>
        <begin position="187"/>
        <end position="211"/>
    </location>
</feature>
<feature type="transmembrane region" description="Helical" evidence="6">
    <location>
        <begin position="125"/>
        <end position="149"/>
    </location>
</feature>
<dbReference type="EMBL" id="BTSX01000006">
    <property type="protein sequence ID" value="GMT07594.1"/>
    <property type="molecule type" value="Genomic_DNA"/>
</dbReference>
<organism evidence="7 8">
    <name type="scientific">Pristionchus entomophagus</name>
    <dbReference type="NCBI Taxonomy" id="358040"/>
    <lineage>
        <taxon>Eukaryota</taxon>
        <taxon>Metazoa</taxon>
        <taxon>Ecdysozoa</taxon>
        <taxon>Nematoda</taxon>
        <taxon>Chromadorea</taxon>
        <taxon>Rhabditida</taxon>
        <taxon>Rhabditina</taxon>
        <taxon>Diplogasteromorpha</taxon>
        <taxon>Diplogasteroidea</taxon>
        <taxon>Neodiplogasteridae</taxon>
        <taxon>Pristionchus</taxon>
    </lineage>
</organism>
<keyword evidence="3 6" id="KW-0812">Transmembrane</keyword>
<dbReference type="PANTHER" id="PTHR31627">
    <property type="entry name" value="SERPENTINE RECEPTOR CLASS GAMMA-RELATED"/>
    <property type="match status" value="1"/>
</dbReference>
<feature type="transmembrane region" description="Helical" evidence="6">
    <location>
        <begin position="256"/>
        <end position="279"/>
    </location>
</feature>
<keyword evidence="4 6" id="KW-1133">Transmembrane helix</keyword>